<keyword evidence="6 7" id="KW-0472">Membrane</keyword>
<keyword evidence="10" id="KW-1185">Reference proteome</keyword>
<feature type="transmembrane region" description="Helical" evidence="7">
    <location>
        <begin position="432"/>
        <end position="455"/>
    </location>
</feature>
<evidence type="ECO:0000256" key="3">
    <source>
        <dbReference type="ARBA" id="ARBA00022475"/>
    </source>
</evidence>
<feature type="transmembrane region" description="Helical" evidence="7">
    <location>
        <begin position="41"/>
        <end position="59"/>
    </location>
</feature>
<evidence type="ECO:0000256" key="7">
    <source>
        <dbReference type="SAM" id="Phobius"/>
    </source>
</evidence>
<feature type="transmembrane region" description="Helical" evidence="7">
    <location>
        <begin position="398"/>
        <end position="420"/>
    </location>
</feature>
<dbReference type="GO" id="GO:0022857">
    <property type="term" value="F:transmembrane transporter activity"/>
    <property type="evidence" value="ECO:0007669"/>
    <property type="project" value="InterPro"/>
</dbReference>
<evidence type="ECO:0000256" key="4">
    <source>
        <dbReference type="ARBA" id="ARBA00022692"/>
    </source>
</evidence>
<evidence type="ECO:0000313" key="9">
    <source>
        <dbReference type="EMBL" id="GFJ86925.1"/>
    </source>
</evidence>
<proteinExistence type="predicted"/>
<organism evidence="9 10">
    <name type="scientific">Phytohabitans rumicis</name>
    <dbReference type="NCBI Taxonomy" id="1076125"/>
    <lineage>
        <taxon>Bacteria</taxon>
        <taxon>Bacillati</taxon>
        <taxon>Actinomycetota</taxon>
        <taxon>Actinomycetes</taxon>
        <taxon>Micromonosporales</taxon>
        <taxon>Micromonosporaceae</taxon>
    </lineage>
</organism>
<reference evidence="9 10" key="1">
    <citation type="submission" date="2020-03" db="EMBL/GenBank/DDBJ databases">
        <title>Whole genome shotgun sequence of Phytohabitans rumicis NBRC 108638.</title>
        <authorList>
            <person name="Komaki H."/>
            <person name="Tamura T."/>
        </authorList>
    </citation>
    <scope>NUCLEOTIDE SEQUENCE [LARGE SCALE GENOMIC DNA]</scope>
    <source>
        <strain evidence="9 10">NBRC 108638</strain>
    </source>
</reference>
<reference evidence="9 10" key="2">
    <citation type="submission" date="2020-03" db="EMBL/GenBank/DDBJ databases">
        <authorList>
            <person name="Ichikawa N."/>
            <person name="Kimura A."/>
            <person name="Kitahashi Y."/>
            <person name="Uohara A."/>
        </authorList>
    </citation>
    <scope>NUCLEOTIDE SEQUENCE [LARGE SCALE GENOMIC DNA]</scope>
    <source>
        <strain evidence="9 10">NBRC 108638</strain>
    </source>
</reference>
<feature type="transmembrane region" description="Helical" evidence="7">
    <location>
        <begin position="71"/>
        <end position="88"/>
    </location>
</feature>
<evidence type="ECO:0000256" key="5">
    <source>
        <dbReference type="ARBA" id="ARBA00022989"/>
    </source>
</evidence>
<dbReference type="Pfam" id="PF07690">
    <property type="entry name" value="MFS_1"/>
    <property type="match status" value="1"/>
</dbReference>
<protein>
    <submittedName>
        <fullName evidence="9">MFS transporter</fullName>
    </submittedName>
</protein>
<keyword evidence="2" id="KW-0813">Transport</keyword>
<evidence type="ECO:0000313" key="10">
    <source>
        <dbReference type="Proteomes" id="UP000482960"/>
    </source>
</evidence>
<feature type="transmembrane region" description="Helical" evidence="7">
    <location>
        <begin position="306"/>
        <end position="323"/>
    </location>
</feature>
<feature type="transmembrane region" description="Helical" evidence="7">
    <location>
        <begin position="219"/>
        <end position="243"/>
    </location>
</feature>
<feature type="transmembrane region" description="Helical" evidence="7">
    <location>
        <begin position="359"/>
        <end position="386"/>
    </location>
</feature>
<keyword evidence="4 7" id="KW-0812">Transmembrane</keyword>
<dbReference type="InterPro" id="IPR036259">
    <property type="entry name" value="MFS_trans_sf"/>
</dbReference>
<dbReference type="EMBL" id="BLPG01000001">
    <property type="protein sequence ID" value="GFJ86925.1"/>
    <property type="molecule type" value="Genomic_DNA"/>
</dbReference>
<gene>
    <name evidence="9" type="ORF">Prum_005670</name>
</gene>
<keyword evidence="5 7" id="KW-1133">Transmembrane helix</keyword>
<feature type="domain" description="Major facilitator superfamily (MFS) profile" evidence="8">
    <location>
        <begin position="5"/>
        <end position="458"/>
    </location>
</feature>
<accession>A0A6V8L2I8</accession>
<dbReference type="Gene3D" id="1.20.1250.20">
    <property type="entry name" value="MFS general substrate transporter like domains"/>
    <property type="match status" value="2"/>
</dbReference>
<evidence type="ECO:0000259" key="8">
    <source>
        <dbReference type="PROSITE" id="PS50850"/>
    </source>
</evidence>
<evidence type="ECO:0000256" key="2">
    <source>
        <dbReference type="ARBA" id="ARBA00022448"/>
    </source>
</evidence>
<dbReference type="RefSeq" id="WP_173073650.1">
    <property type="nucleotide sequence ID" value="NZ_BAABJB010000026.1"/>
</dbReference>
<evidence type="ECO:0000256" key="1">
    <source>
        <dbReference type="ARBA" id="ARBA00004651"/>
    </source>
</evidence>
<dbReference type="PANTHER" id="PTHR42718:SF46">
    <property type="entry name" value="BLR6921 PROTEIN"/>
    <property type="match status" value="1"/>
</dbReference>
<dbReference type="SUPFAM" id="SSF103473">
    <property type="entry name" value="MFS general substrate transporter"/>
    <property type="match status" value="2"/>
</dbReference>
<feature type="transmembrane region" description="Helical" evidence="7">
    <location>
        <begin position="161"/>
        <end position="182"/>
    </location>
</feature>
<keyword evidence="3" id="KW-1003">Cell membrane</keyword>
<dbReference type="PANTHER" id="PTHR42718">
    <property type="entry name" value="MAJOR FACILITATOR SUPERFAMILY MULTIDRUG TRANSPORTER MFSC"/>
    <property type="match status" value="1"/>
</dbReference>
<name>A0A6V8L2I8_9ACTN</name>
<comment type="caution">
    <text evidence="9">The sequence shown here is derived from an EMBL/GenBank/DDBJ whole genome shotgun (WGS) entry which is preliminary data.</text>
</comment>
<feature type="transmembrane region" description="Helical" evidence="7">
    <location>
        <begin position="131"/>
        <end position="155"/>
    </location>
</feature>
<comment type="subcellular location">
    <subcellularLocation>
        <location evidence="1">Cell membrane</location>
        <topology evidence="1">Multi-pass membrane protein</topology>
    </subcellularLocation>
</comment>
<dbReference type="AlphaFoldDB" id="A0A6V8L2I8"/>
<dbReference type="GO" id="GO:0005886">
    <property type="term" value="C:plasma membrane"/>
    <property type="evidence" value="ECO:0007669"/>
    <property type="project" value="UniProtKB-SubCell"/>
</dbReference>
<dbReference type="PROSITE" id="PS50850">
    <property type="entry name" value="MFS"/>
    <property type="match status" value="1"/>
</dbReference>
<sequence length="469" mass="46723">MPAAPAPILLLAALAVAVCQTVVVAALPLFGQDLGVSATTATWLLTAFMLASAVTTPIAGRLGDLYGHRRVLIAGLAALAAGSLLAAASDHAGWFAGLLAGRALQGVSGGVLPAAFGLARRLAPADRLDGLVAALSAMFGVGGALGMVVAGPIVAVTGTPALFWLGLALAVIPLFGALLLPAGPLPSTVDHRRLDVLGAALLSAALVALLLGISQGRAWGWASAATLGTFVACLVAVAAFVAVERRTAVPVVDLRLLRLPALAATNIATVVISVGMFAAVTIIPQYAQTPTRAGYGFGDGPAETGLLMAPTALLMVVTAPLAARLSRRTSGRATFQLGAVLAAVGLGMLGFVHSAPWQFYVAGAILGAAYGFAFASVGTLVVGAVEHHQTGAASGINTILRTIGGALGAQLAVVVLANSATAPSPLPTEAGYTTAFLASAGIAALAFLAALAIPGTMWRVTVPRRVTTS</sequence>
<evidence type="ECO:0000256" key="6">
    <source>
        <dbReference type="ARBA" id="ARBA00023136"/>
    </source>
</evidence>
<dbReference type="InterPro" id="IPR020846">
    <property type="entry name" value="MFS_dom"/>
</dbReference>
<dbReference type="Proteomes" id="UP000482960">
    <property type="component" value="Unassembled WGS sequence"/>
</dbReference>
<dbReference type="InterPro" id="IPR011701">
    <property type="entry name" value="MFS"/>
</dbReference>
<feature type="transmembrane region" description="Helical" evidence="7">
    <location>
        <begin position="264"/>
        <end position="286"/>
    </location>
</feature>
<feature type="transmembrane region" description="Helical" evidence="7">
    <location>
        <begin position="94"/>
        <end position="119"/>
    </location>
</feature>
<feature type="transmembrane region" description="Helical" evidence="7">
    <location>
        <begin position="194"/>
        <end position="213"/>
    </location>
</feature>
<feature type="transmembrane region" description="Helical" evidence="7">
    <location>
        <begin position="335"/>
        <end position="353"/>
    </location>
</feature>